<evidence type="ECO:0000313" key="3">
    <source>
        <dbReference type="EMBL" id="KAK5968021.1"/>
    </source>
</evidence>
<gene>
    <name evidence="3" type="ORF">GCK32_000874</name>
</gene>
<accession>A0AAN8EWA7</accession>
<keyword evidence="4" id="KW-1185">Reference proteome</keyword>
<comment type="caution">
    <text evidence="3">The sequence shown here is derived from an EMBL/GenBank/DDBJ whole genome shotgun (WGS) entry which is preliminary data.</text>
</comment>
<feature type="region of interest" description="Disordered" evidence="1">
    <location>
        <begin position="43"/>
        <end position="64"/>
    </location>
</feature>
<name>A0AAN8EWA7_TRICO</name>
<organism evidence="3 4">
    <name type="scientific">Trichostrongylus colubriformis</name>
    <name type="common">Black scour worm</name>
    <dbReference type="NCBI Taxonomy" id="6319"/>
    <lineage>
        <taxon>Eukaryota</taxon>
        <taxon>Metazoa</taxon>
        <taxon>Ecdysozoa</taxon>
        <taxon>Nematoda</taxon>
        <taxon>Chromadorea</taxon>
        <taxon>Rhabditida</taxon>
        <taxon>Rhabditina</taxon>
        <taxon>Rhabditomorpha</taxon>
        <taxon>Strongyloidea</taxon>
        <taxon>Trichostrongylidae</taxon>
        <taxon>Trichostrongylus</taxon>
    </lineage>
</organism>
<feature type="transmembrane region" description="Helical" evidence="2">
    <location>
        <begin position="135"/>
        <end position="159"/>
    </location>
</feature>
<dbReference type="AlphaFoldDB" id="A0AAN8EWA7"/>
<reference evidence="3 4" key="1">
    <citation type="submission" date="2019-10" db="EMBL/GenBank/DDBJ databases">
        <title>Assembly and Annotation for the nematode Trichostrongylus colubriformis.</title>
        <authorList>
            <person name="Martin J."/>
        </authorList>
    </citation>
    <scope>NUCLEOTIDE SEQUENCE [LARGE SCALE GENOMIC DNA]</scope>
    <source>
        <strain evidence="3">G859</strain>
        <tissue evidence="3">Whole worm</tissue>
    </source>
</reference>
<dbReference type="EMBL" id="WIXE01021815">
    <property type="protein sequence ID" value="KAK5968021.1"/>
    <property type="molecule type" value="Genomic_DNA"/>
</dbReference>
<sequence>MACQALHSHLLLGLMMIHAAIIVYLFVSEMYILYPHKTSTSTDITPTKTTVASPSSKENDLDINGDRRAGEEARMQKPSDAYQFLIDPLIRLLGMNARKLELVIVAMGAHIVCFINVIGALVVNNVTAAARRLPPSVIVVTLIFSLIFNVAGALCLWLHDAPHHPGGISRTVRGCMILSFTTIGYTAIVMVVYCARSPKHDSLRGHSAEAIQSDQLSREKTKSKEKGEQKSKDEDKSKKAKKDVQLEPSPVDYWSNPAPEGTK</sequence>
<keyword evidence="2" id="KW-0472">Membrane</keyword>
<evidence type="ECO:0000256" key="2">
    <source>
        <dbReference type="SAM" id="Phobius"/>
    </source>
</evidence>
<feature type="compositionally biased region" description="Basic and acidic residues" evidence="1">
    <location>
        <begin position="216"/>
        <end position="245"/>
    </location>
</feature>
<feature type="region of interest" description="Disordered" evidence="1">
    <location>
        <begin position="204"/>
        <end position="263"/>
    </location>
</feature>
<protein>
    <submittedName>
        <fullName evidence="3">Uncharacterized protein</fullName>
    </submittedName>
</protein>
<feature type="non-terminal residue" evidence="3">
    <location>
        <position position="263"/>
    </location>
</feature>
<evidence type="ECO:0000256" key="1">
    <source>
        <dbReference type="SAM" id="MobiDB-lite"/>
    </source>
</evidence>
<keyword evidence="2" id="KW-1133">Transmembrane helix</keyword>
<proteinExistence type="predicted"/>
<evidence type="ECO:0000313" key="4">
    <source>
        <dbReference type="Proteomes" id="UP001331761"/>
    </source>
</evidence>
<feature type="transmembrane region" description="Helical" evidence="2">
    <location>
        <begin position="6"/>
        <end position="27"/>
    </location>
</feature>
<feature type="transmembrane region" description="Helical" evidence="2">
    <location>
        <begin position="100"/>
        <end position="123"/>
    </location>
</feature>
<feature type="transmembrane region" description="Helical" evidence="2">
    <location>
        <begin position="171"/>
        <end position="193"/>
    </location>
</feature>
<dbReference type="Proteomes" id="UP001331761">
    <property type="component" value="Unassembled WGS sequence"/>
</dbReference>
<keyword evidence="2" id="KW-0812">Transmembrane</keyword>